<evidence type="ECO:0000256" key="1">
    <source>
        <dbReference type="SAM" id="MobiDB-lite"/>
    </source>
</evidence>
<evidence type="ECO:0008006" key="4">
    <source>
        <dbReference type="Google" id="ProtNLM"/>
    </source>
</evidence>
<dbReference type="Proteomes" id="UP000797356">
    <property type="component" value="Chromosome 7"/>
</dbReference>
<reference evidence="2" key="1">
    <citation type="journal article" date="2017" name="Gigascience">
        <title>The genome draft of coconut (Cocos nucifera).</title>
        <authorList>
            <person name="Xiao Y."/>
            <person name="Xu P."/>
            <person name="Fan H."/>
            <person name="Baudouin L."/>
            <person name="Xia W."/>
            <person name="Bocs S."/>
            <person name="Xu J."/>
            <person name="Li Q."/>
            <person name="Guo A."/>
            <person name="Zhou L."/>
            <person name="Li J."/>
            <person name="Wu Y."/>
            <person name="Ma Z."/>
            <person name="Armero A."/>
            <person name="Issali A.E."/>
            <person name="Liu N."/>
            <person name="Peng M."/>
            <person name="Yang Y."/>
        </authorList>
    </citation>
    <scope>NUCLEOTIDE SEQUENCE</scope>
    <source>
        <tissue evidence="2">Spear leaf of Hainan Tall coconut</tissue>
    </source>
</reference>
<organism evidence="2 3">
    <name type="scientific">Cocos nucifera</name>
    <name type="common">Coconut palm</name>
    <dbReference type="NCBI Taxonomy" id="13894"/>
    <lineage>
        <taxon>Eukaryota</taxon>
        <taxon>Viridiplantae</taxon>
        <taxon>Streptophyta</taxon>
        <taxon>Embryophyta</taxon>
        <taxon>Tracheophyta</taxon>
        <taxon>Spermatophyta</taxon>
        <taxon>Magnoliopsida</taxon>
        <taxon>Liliopsida</taxon>
        <taxon>Arecaceae</taxon>
        <taxon>Arecoideae</taxon>
        <taxon>Cocoseae</taxon>
        <taxon>Attaleinae</taxon>
        <taxon>Cocos</taxon>
    </lineage>
</organism>
<protein>
    <recommendedName>
        <fullName evidence="4">Embryo sac development arrest 6</fullName>
    </recommendedName>
</protein>
<feature type="region of interest" description="Disordered" evidence="1">
    <location>
        <begin position="70"/>
        <end position="98"/>
    </location>
</feature>
<dbReference type="PANTHER" id="PTHR34657:SF4">
    <property type="entry name" value="EMBRYO SAC DEVELOPMENT ARREST 6"/>
    <property type="match status" value="1"/>
</dbReference>
<dbReference type="PANTHER" id="PTHR34657">
    <property type="entry name" value="EMBRYO SAC DEVELOPMENT ARREST 6"/>
    <property type="match status" value="1"/>
</dbReference>
<proteinExistence type="predicted"/>
<evidence type="ECO:0000313" key="3">
    <source>
        <dbReference type="Proteomes" id="UP000797356"/>
    </source>
</evidence>
<evidence type="ECO:0000313" key="2">
    <source>
        <dbReference type="EMBL" id="KAG1353986.1"/>
    </source>
</evidence>
<reference evidence="2" key="2">
    <citation type="submission" date="2019-07" db="EMBL/GenBank/DDBJ databases">
        <authorList>
            <person name="Yang Y."/>
            <person name="Bocs S."/>
            <person name="Baudouin L."/>
        </authorList>
    </citation>
    <scope>NUCLEOTIDE SEQUENCE</scope>
    <source>
        <tissue evidence="2">Spear leaf of Hainan Tall coconut</tissue>
    </source>
</reference>
<accession>A0A8K0IDH5</accession>
<dbReference type="AlphaFoldDB" id="A0A8K0IDH5"/>
<feature type="region of interest" description="Disordered" evidence="1">
    <location>
        <begin position="1"/>
        <end position="46"/>
    </location>
</feature>
<feature type="compositionally biased region" description="Basic and acidic residues" evidence="1">
    <location>
        <begin position="72"/>
        <end position="82"/>
    </location>
</feature>
<sequence>MSSHPRPASPLGASRKRKDRDWSDSPRTQMPPKDEPNSLAAAHPAPSSNRLLAGYLAHEFLTKGTLFGQRWEPARSEPEKSLETVPPGVRDEPDRAKPQRAYVEVSRLVKTEGVHIPGVVNPTQLARWLQM</sequence>
<dbReference type="EMBL" id="CM017878">
    <property type="protein sequence ID" value="KAG1353986.1"/>
    <property type="molecule type" value="Genomic_DNA"/>
</dbReference>
<keyword evidence="3" id="KW-1185">Reference proteome</keyword>
<gene>
    <name evidence="2" type="ORF">COCNU_07G000980</name>
</gene>
<comment type="caution">
    <text evidence="2">The sequence shown here is derived from an EMBL/GenBank/DDBJ whole genome shotgun (WGS) entry which is preliminary data.</text>
</comment>
<dbReference type="OrthoDB" id="687843at2759"/>
<name>A0A8K0IDH5_COCNU</name>